<evidence type="ECO:0000256" key="1">
    <source>
        <dbReference type="ARBA" id="ARBA00022723"/>
    </source>
</evidence>
<organism evidence="7 8">
    <name type="scientific">Lophium mytilinum</name>
    <dbReference type="NCBI Taxonomy" id="390894"/>
    <lineage>
        <taxon>Eukaryota</taxon>
        <taxon>Fungi</taxon>
        <taxon>Dikarya</taxon>
        <taxon>Ascomycota</taxon>
        <taxon>Pezizomycotina</taxon>
        <taxon>Dothideomycetes</taxon>
        <taxon>Pleosporomycetidae</taxon>
        <taxon>Mytilinidiales</taxon>
        <taxon>Mytilinidiaceae</taxon>
        <taxon>Lophium</taxon>
    </lineage>
</organism>
<keyword evidence="8" id="KW-1185">Reference proteome</keyword>
<feature type="region of interest" description="Disordered" evidence="5">
    <location>
        <begin position="78"/>
        <end position="103"/>
    </location>
</feature>
<dbReference type="SMART" id="SM00154">
    <property type="entry name" value="ZnF_AN1"/>
    <property type="match status" value="2"/>
</dbReference>
<dbReference type="AlphaFoldDB" id="A0A6A6QCC0"/>
<dbReference type="OrthoDB" id="431929at2759"/>
<dbReference type="EMBL" id="MU004199">
    <property type="protein sequence ID" value="KAF2489303.1"/>
    <property type="molecule type" value="Genomic_DNA"/>
</dbReference>
<evidence type="ECO:0000313" key="8">
    <source>
        <dbReference type="Proteomes" id="UP000799750"/>
    </source>
</evidence>
<sequence>MATSSGSPAPEKETFTKMAKGDVEAIGAHCQMAYCHQLDFLPFRCESCKGTFCLDHRTETAHACKNEGAWARARREAELKKSSSTPPMRSSLLTPQPCASSSCKEKINTPLKEGIHCSTCRRYYCVKHRLPEDHDCKNLIPLGTRPKTTVDAQREKALGAFSKFKEWNRKISISTATKAKDMEKLVPKSKATVSAANARNALMDLKKNAKGEASIPQDKRVYLLVEASADTTKAKHPSGKFFYNKEWSVGRVLDAASKALQVENVNNRGGGEEAKLRVFHVEGGRLLDFSEKIGTPCVTGNTVVLLRGVGPPAPDLIEV</sequence>
<evidence type="ECO:0000256" key="2">
    <source>
        <dbReference type="ARBA" id="ARBA00022771"/>
    </source>
</evidence>
<gene>
    <name evidence="7" type="ORF">BU16DRAFT_586382</name>
</gene>
<dbReference type="PROSITE" id="PS51039">
    <property type="entry name" value="ZF_AN1"/>
    <property type="match status" value="1"/>
</dbReference>
<dbReference type="PANTHER" id="PTHR14677:SF40">
    <property type="entry name" value="CDC48-ASSOCIATED UBIQUITIN-LIKE_ZINC FINGER PROTEIN 1"/>
    <property type="match status" value="1"/>
</dbReference>
<dbReference type="GO" id="GO:0008270">
    <property type="term" value="F:zinc ion binding"/>
    <property type="evidence" value="ECO:0007669"/>
    <property type="project" value="UniProtKB-KW"/>
</dbReference>
<dbReference type="PANTHER" id="PTHR14677">
    <property type="entry name" value="ARSENITE INDUCUBLE RNA ASSOCIATED PROTEIN AIP-1-RELATED"/>
    <property type="match status" value="1"/>
</dbReference>
<dbReference type="Pfam" id="PF01428">
    <property type="entry name" value="zf-AN1"/>
    <property type="match status" value="2"/>
</dbReference>
<dbReference type="GO" id="GO:0005737">
    <property type="term" value="C:cytoplasm"/>
    <property type="evidence" value="ECO:0007669"/>
    <property type="project" value="TreeGrafter"/>
</dbReference>
<dbReference type="InterPro" id="IPR035896">
    <property type="entry name" value="AN1-like_Znf"/>
</dbReference>
<accession>A0A6A6QCC0</accession>
<feature type="compositionally biased region" description="Polar residues" evidence="5">
    <location>
        <begin position="82"/>
        <end position="102"/>
    </location>
</feature>
<dbReference type="Gene3D" id="4.10.1110.10">
    <property type="entry name" value="AN1-like Zinc finger"/>
    <property type="match status" value="2"/>
</dbReference>
<dbReference type="InterPro" id="IPR000058">
    <property type="entry name" value="Znf_AN1"/>
</dbReference>
<dbReference type="SUPFAM" id="SSF118310">
    <property type="entry name" value="AN1-like Zinc finger"/>
    <property type="match status" value="2"/>
</dbReference>
<evidence type="ECO:0000256" key="4">
    <source>
        <dbReference type="PROSITE-ProRule" id="PRU00449"/>
    </source>
</evidence>
<evidence type="ECO:0000259" key="6">
    <source>
        <dbReference type="PROSITE" id="PS51039"/>
    </source>
</evidence>
<name>A0A6A6QCC0_9PEZI</name>
<proteinExistence type="predicted"/>
<protein>
    <recommendedName>
        <fullName evidence="6">AN1-type domain-containing protein</fullName>
    </recommendedName>
</protein>
<keyword evidence="1" id="KW-0479">Metal-binding</keyword>
<keyword evidence="3" id="KW-0862">Zinc</keyword>
<evidence type="ECO:0000256" key="5">
    <source>
        <dbReference type="SAM" id="MobiDB-lite"/>
    </source>
</evidence>
<evidence type="ECO:0000313" key="7">
    <source>
        <dbReference type="EMBL" id="KAF2489303.1"/>
    </source>
</evidence>
<evidence type="ECO:0000256" key="3">
    <source>
        <dbReference type="ARBA" id="ARBA00022833"/>
    </source>
</evidence>
<dbReference type="Pfam" id="PF25327">
    <property type="entry name" value="UBL_ZFAND1"/>
    <property type="match status" value="1"/>
</dbReference>
<keyword evidence="2 4" id="KW-0863">Zinc-finger</keyword>
<dbReference type="Proteomes" id="UP000799750">
    <property type="component" value="Unassembled WGS sequence"/>
</dbReference>
<dbReference type="InterPro" id="IPR057358">
    <property type="entry name" value="UBL_ZFAND1-like"/>
</dbReference>
<reference evidence="7" key="1">
    <citation type="journal article" date="2020" name="Stud. Mycol.">
        <title>101 Dothideomycetes genomes: a test case for predicting lifestyles and emergence of pathogens.</title>
        <authorList>
            <person name="Haridas S."/>
            <person name="Albert R."/>
            <person name="Binder M."/>
            <person name="Bloem J."/>
            <person name="Labutti K."/>
            <person name="Salamov A."/>
            <person name="Andreopoulos B."/>
            <person name="Baker S."/>
            <person name="Barry K."/>
            <person name="Bills G."/>
            <person name="Bluhm B."/>
            <person name="Cannon C."/>
            <person name="Castanera R."/>
            <person name="Culley D."/>
            <person name="Daum C."/>
            <person name="Ezra D."/>
            <person name="Gonzalez J."/>
            <person name="Henrissat B."/>
            <person name="Kuo A."/>
            <person name="Liang C."/>
            <person name="Lipzen A."/>
            <person name="Lutzoni F."/>
            <person name="Magnuson J."/>
            <person name="Mondo S."/>
            <person name="Nolan M."/>
            <person name="Ohm R."/>
            <person name="Pangilinan J."/>
            <person name="Park H.-J."/>
            <person name="Ramirez L."/>
            <person name="Alfaro M."/>
            <person name="Sun H."/>
            <person name="Tritt A."/>
            <person name="Yoshinaga Y."/>
            <person name="Zwiers L.-H."/>
            <person name="Turgeon B."/>
            <person name="Goodwin S."/>
            <person name="Spatafora J."/>
            <person name="Crous P."/>
            <person name="Grigoriev I."/>
        </authorList>
    </citation>
    <scope>NUCLEOTIDE SEQUENCE</scope>
    <source>
        <strain evidence="7">CBS 269.34</strain>
    </source>
</reference>
<feature type="domain" description="AN1-type" evidence="6">
    <location>
        <begin position="24"/>
        <end position="72"/>
    </location>
</feature>